<proteinExistence type="predicted"/>
<evidence type="ECO:0008006" key="4">
    <source>
        <dbReference type="Google" id="ProtNLM"/>
    </source>
</evidence>
<evidence type="ECO:0000256" key="1">
    <source>
        <dbReference type="SAM" id="SignalP"/>
    </source>
</evidence>
<gene>
    <name evidence="2" type="ORF">L0P57_11875</name>
</gene>
<reference evidence="2 3" key="1">
    <citation type="submission" date="2022-01" db="EMBL/GenBank/DDBJ databases">
        <title>Collection of gut derived symbiotic bacterial strains cultured from healthy donors.</title>
        <authorList>
            <person name="Lin H."/>
            <person name="Kohout C."/>
            <person name="Waligurski E."/>
            <person name="Pamer E.G."/>
        </authorList>
    </citation>
    <scope>NUCLEOTIDE SEQUENCE [LARGE SCALE GENOMIC DNA]</scope>
    <source>
        <strain evidence="2 3">DFI.7.58</strain>
    </source>
</reference>
<comment type="caution">
    <text evidence="2">The sequence shown here is derived from an EMBL/GenBank/DDBJ whole genome shotgun (WGS) entry which is preliminary data.</text>
</comment>
<protein>
    <recommendedName>
        <fullName evidence="4">DUF4358 domain-containing protein</fullName>
    </recommendedName>
</protein>
<evidence type="ECO:0000313" key="2">
    <source>
        <dbReference type="EMBL" id="MCG4611623.1"/>
    </source>
</evidence>
<evidence type="ECO:0000313" key="3">
    <source>
        <dbReference type="Proteomes" id="UP001298681"/>
    </source>
</evidence>
<feature type="chain" id="PRO_5045404911" description="DUF4358 domain-containing protein" evidence="1">
    <location>
        <begin position="26"/>
        <end position="152"/>
    </location>
</feature>
<name>A0ABS9MLB9_9FIRM</name>
<dbReference type="EMBL" id="JAKNHQ010000019">
    <property type="protein sequence ID" value="MCG4611623.1"/>
    <property type="molecule type" value="Genomic_DNA"/>
</dbReference>
<dbReference type="RefSeq" id="WP_087235072.1">
    <property type="nucleotide sequence ID" value="NZ_JAKNHQ010000019.1"/>
</dbReference>
<sequence length="152" mass="16887">MKRTIYARLLALVVLISLFCTGCSARTPVTAEEFETQASAVGFTVETPSVDPETYVSARTAYDQTIDMQIDFAVCKDQETATTTYNGLKEYIGEPKTAERTTNVDSAAYSKYTVENGELYFVIARIEDTVLYGTGKLAQRNKMDELLSAIQY</sequence>
<dbReference type="Proteomes" id="UP001298681">
    <property type="component" value="Unassembled WGS sequence"/>
</dbReference>
<keyword evidence="1" id="KW-0732">Signal</keyword>
<accession>A0ABS9MLB9</accession>
<organism evidence="2 3">
    <name type="scientific">Anaeromassilibacillus senegalensis</name>
    <dbReference type="NCBI Taxonomy" id="1673717"/>
    <lineage>
        <taxon>Bacteria</taxon>
        <taxon>Bacillati</taxon>
        <taxon>Bacillota</taxon>
        <taxon>Clostridia</taxon>
        <taxon>Eubacteriales</taxon>
        <taxon>Acutalibacteraceae</taxon>
        <taxon>Anaeromassilibacillus</taxon>
    </lineage>
</organism>
<feature type="signal peptide" evidence="1">
    <location>
        <begin position="1"/>
        <end position="25"/>
    </location>
</feature>
<keyword evidence="3" id="KW-1185">Reference proteome</keyword>